<comment type="caution">
    <text evidence="2">The sequence shown here is derived from an EMBL/GenBank/DDBJ whole genome shotgun (WGS) entry which is preliminary data.</text>
</comment>
<dbReference type="SUPFAM" id="SSF51395">
    <property type="entry name" value="FMN-linked oxidoreductases"/>
    <property type="match status" value="1"/>
</dbReference>
<evidence type="ECO:0000259" key="1">
    <source>
        <dbReference type="Pfam" id="PF04898"/>
    </source>
</evidence>
<dbReference type="GO" id="GO:0015930">
    <property type="term" value="F:glutamate synthase activity"/>
    <property type="evidence" value="ECO:0007669"/>
    <property type="project" value="InterPro"/>
</dbReference>
<evidence type="ECO:0000313" key="3">
    <source>
        <dbReference type="Proteomes" id="UP001085076"/>
    </source>
</evidence>
<organism evidence="2 3">
    <name type="scientific">Dioscorea zingiberensis</name>
    <dbReference type="NCBI Taxonomy" id="325984"/>
    <lineage>
        <taxon>Eukaryota</taxon>
        <taxon>Viridiplantae</taxon>
        <taxon>Streptophyta</taxon>
        <taxon>Embryophyta</taxon>
        <taxon>Tracheophyta</taxon>
        <taxon>Spermatophyta</taxon>
        <taxon>Magnoliopsida</taxon>
        <taxon>Liliopsida</taxon>
        <taxon>Dioscoreales</taxon>
        <taxon>Dioscoreaceae</taxon>
        <taxon>Dioscorea</taxon>
    </lineage>
</organism>
<name>A0A9D5HAZ7_9LILI</name>
<dbReference type="Pfam" id="PF04898">
    <property type="entry name" value="Glu_syn_central"/>
    <property type="match status" value="1"/>
</dbReference>
<reference evidence="2" key="1">
    <citation type="submission" date="2021-03" db="EMBL/GenBank/DDBJ databases">
        <authorList>
            <person name="Li Z."/>
            <person name="Yang C."/>
        </authorList>
    </citation>
    <scope>NUCLEOTIDE SEQUENCE</scope>
    <source>
        <strain evidence="2">Dzin_1.0</strain>
        <tissue evidence="2">Leaf</tissue>
    </source>
</reference>
<keyword evidence="3" id="KW-1185">Reference proteome</keyword>
<gene>
    <name evidence="2" type="ORF">J5N97_022599</name>
</gene>
<evidence type="ECO:0000313" key="2">
    <source>
        <dbReference type="EMBL" id="KAJ0969722.1"/>
    </source>
</evidence>
<feature type="domain" description="Glutamate synthase central-N" evidence="1">
    <location>
        <begin position="12"/>
        <end position="79"/>
    </location>
</feature>
<dbReference type="InterPro" id="IPR013785">
    <property type="entry name" value="Aldolase_TIM"/>
</dbReference>
<proteinExistence type="predicted"/>
<reference evidence="2" key="2">
    <citation type="journal article" date="2022" name="Hortic Res">
        <title>The genome of Dioscorea zingiberensis sheds light on the biosynthesis, origin and evolution of the medicinally important diosgenin saponins.</title>
        <authorList>
            <person name="Li Y."/>
            <person name="Tan C."/>
            <person name="Li Z."/>
            <person name="Guo J."/>
            <person name="Li S."/>
            <person name="Chen X."/>
            <person name="Wang C."/>
            <person name="Dai X."/>
            <person name="Yang H."/>
            <person name="Song W."/>
            <person name="Hou L."/>
            <person name="Xu J."/>
            <person name="Tong Z."/>
            <person name="Xu A."/>
            <person name="Yuan X."/>
            <person name="Wang W."/>
            <person name="Yang Q."/>
            <person name="Chen L."/>
            <person name="Sun Z."/>
            <person name="Wang K."/>
            <person name="Pan B."/>
            <person name="Chen J."/>
            <person name="Bao Y."/>
            <person name="Liu F."/>
            <person name="Qi X."/>
            <person name="Gang D.R."/>
            <person name="Wen J."/>
            <person name="Li J."/>
        </authorList>
    </citation>
    <scope>NUCLEOTIDE SEQUENCE</scope>
    <source>
        <strain evidence="2">Dzin_1.0</strain>
    </source>
</reference>
<sequence length="100" mass="11109">MDNSTDNYNMLVKNPAIDPLREGLVISFEVNIGKHQNIFEVGLQNATQVILSSPILNEGELDALMTDRFPNAGELDALMTEYLKMSLSVAFPYSALETCR</sequence>
<dbReference type="Proteomes" id="UP001085076">
    <property type="component" value="Miscellaneous, Linkage group lg06"/>
</dbReference>
<dbReference type="EMBL" id="JAGGNH010000006">
    <property type="protein sequence ID" value="KAJ0969722.1"/>
    <property type="molecule type" value="Genomic_DNA"/>
</dbReference>
<accession>A0A9D5HAZ7</accession>
<dbReference type="AlphaFoldDB" id="A0A9D5HAZ7"/>
<dbReference type="InterPro" id="IPR006982">
    <property type="entry name" value="Glu_synth_centr_N"/>
</dbReference>
<protein>
    <recommendedName>
        <fullName evidence="1">Glutamate synthase central-N domain-containing protein</fullName>
    </recommendedName>
</protein>
<dbReference type="Gene3D" id="3.20.20.70">
    <property type="entry name" value="Aldolase class I"/>
    <property type="match status" value="1"/>
</dbReference>